<evidence type="ECO:0000313" key="2">
    <source>
        <dbReference type="EMBL" id="OJT12678.1"/>
    </source>
</evidence>
<evidence type="ECO:0000313" key="3">
    <source>
        <dbReference type="Proteomes" id="UP000184267"/>
    </source>
</evidence>
<proteinExistence type="predicted"/>
<comment type="caution">
    <text evidence="2">The sequence shown here is derived from an EMBL/GenBank/DDBJ whole genome shotgun (WGS) entry which is preliminary data.</text>
</comment>
<feature type="region of interest" description="Disordered" evidence="1">
    <location>
        <begin position="156"/>
        <end position="209"/>
    </location>
</feature>
<gene>
    <name evidence="2" type="ORF">TRAPUB_10776</name>
</gene>
<dbReference type="AlphaFoldDB" id="A0A1M2VYK6"/>
<sequence length="219" mass="24468">MASVPDGHISKKFDEVLWPIDSESHSHCICISTTHRYNPSLNDSKGGWESTWDMEEHNGVRDFFYMKELQWYYLGTYQWAGQAIYPCNELRALINPRMHYLQKRAGLFPDVLPPAIAGIAMSIINGGVLKISCTGWRRIGFNTKLADALQSGRRSVSAANGGADPPRTNSTISIPKEGTRDAGSKAAKRTSNTPQDKPRKKPKHKKSDSLRVLVIIVKE</sequence>
<protein>
    <submittedName>
        <fullName evidence="2">Uncharacterized protein</fullName>
    </submittedName>
</protein>
<keyword evidence="3" id="KW-1185">Reference proteome</keyword>
<accession>A0A1M2VYK6</accession>
<evidence type="ECO:0000256" key="1">
    <source>
        <dbReference type="SAM" id="MobiDB-lite"/>
    </source>
</evidence>
<organism evidence="2 3">
    <name type="scientific">Trametes pubescens</name>
    <name type="common">White-rot fungus</name>
    <dbReference type="NCBI Taxonomy" id="154538"/>
    <lineage>
        <taxon>Eukaryota</taxon>
        <taxon>Fungi</taxon>
        <taxon>Dikarya</taxon>
        <taxon>Basidiomycota</taxon>
        <taxon>Agaricomycotina</taxon>
        <taxon>Agaricomycetes</taxon>
        <taxon>Polyporales</taxon>
        <taxon>Polyporaceae</taxon>
        <taxon>Trametes</taxon>
    </lineage>
</organism>
<dbReference type="Proteomes" id="UP000184267">
    <property type="component" value="Unassembled WGS sequence"/>
</dbReference>
<dbReference type="EMBL" id="MNAD01000458">
    <property type="protein sequence ID" value="OJT12678.1"/>
    <property type="molecule type" value="Genomic_DNA"/>
</dbReference>
<dbReference type="OrthoDB" id="2879738at2759"/>
<name>A0A1M2VYK6_TRAPU</name>
<reference evidence="2 3" key="1">
    <citation type="submission" date="2016-10" db="EMBL/GenBank/DDBJ databases">
        <title>Genome sequence of the basidiomycete white-rot fungus Trametes pubescens.</title>
        <authorList>
            <person name="Makela M.R."/>
            <person name="Granchi Z."/>
            <person name="Peng M."/>
            <person name="De Vries R.P."/>
            <person name="Grigoriev I."/>
            <person name="Riley R."/>
            <person name="Hilden K."/>
        </authorList>
    </citation>
    <scope>NUCLEOTIDE SEQUENCE [LARGE SCALE GENOMIC DNA]</scope>
    <source>
        <strain evidence="2 3">FBCC735</strain>
    </source>
</reference>